<dbReference type="InterPro" id="IPR023271">
    <property type="entry name" value="Aquaporin-like"/>
</dbReference>
<dbReference type="Proteomes" id="UP001160390">
    <property type="component" value="Unassembled WGS sequence"/>
</dbReference>
<feature type="transmembrane region" description="Helical" evidence="6">
    <location>
        <begin position="215"/>
        <end position="235"/>
    </location>
</feature>
<evidence type="ECO:0000313" key="8">
    <source>
        <dbReference type="Proteomes" id="UP001160390"/>
    </source>
</evidence>
<dbReference type="GO" id="GO:0015267">
    <property type="term" value="F:channel activity"/>
    <property type="evidence" value="ECO:0007669"/>
    <property type="project" value="InterPro"/>
</dbReference>
<organism evidence="7 8">
    <name type="scientific">Clonostachys chloroleuca</name>
    <dbReference type="NCBI Taxonomy" id="1926264"/>
    <lineage>
        <taxon>Eukaryota</taxon>
        <taxon>Fungi</taxon>
        <taxon>Dikarya</taxon>
        <taxon>Ascomycota</taxon>
        <taxon>Pezizomycotina</taxon>
        <taxon>Sordariomycetes</taxon>
        <taxon>Hypocreomycetidae</taxon>
        <taxon>Hypocreales</taxon>
        <taxon>Bionectriaceae</taxon>
        <taxon>Clonostachys</taxon>
    </lineage>
</organism>
<keyword evidence="2 5" id="KW-0812">Transmembrane</keyword>
<dbReference type="Gene3D" id="1.20.1080.10">
    <property type="entry name" value="Glycerol uptake facilitator protein"/>
    <property type="match status" value="1"/>
</dbReference>
<evidence type="ECO:0000256" key="1">
    <source>
        <dbReference type="ARBA" id="ARBA00004141"/>
    </source>
</evidence>
<evidence type="ECO:0000256" key="2">
    <source>
        <dbReference type="ARBA" id="ARBA00022692"/>
    </source>
</evidence>
<evidence type="ECO:0008006" key="9">
    <source>
        <dbReference type="Google" id="ProtNLM"/>
    </source>
</evidence>
<evidence type="ECO:0000256" key="4">
    <source>
        <dbReference type="ARBA" id="ARBA00023136"/>
    </source>
</evidence>
<keyword evidence="8" id="KW-1185">Reference proteome</keyword>
<protein>
    <recommendedName>
        <fullName evidence="9">Aquaporin-like protein</fullName>
    </recommendedName>
</protein>
<name>A0AA35LP43_9HYPO</name>
<gene>
    <name evidence="7" type="ORF">CCHLO57077_00019152</name>
</gene>
<dbReference type="AlphaFoldDB" id="A0AA35LP43"/>
<feature type="transmembrane region" description="Helical" evidence="6">
    <location>
        <begin position="171"/>
        <end position="189"/>
    </location>
</feature>
<reference evidence="7" key="1">
    <citation type="submission" date="2023-01" db="EMBL/GenBank/DDBJ databases">
        <authorList>
            <person name="Piombo E."/>
        </authorList>
    </citation>
    <scope>NUCLEOTIDE SEQUENCE</scope>
</reference>
<evidence type="ECO:0000313" key="7">
    <source>
        <dbReference type="EMBL" id="CAI6015099.1"/>
    </source>
</evidence>
<feature type="transmembrane region" description="Helical" evidence="6">
    <location>
        <begin position="294"/>
        <end position="314"/>
    </location>
</feature>
<sequence length="322" mass="35163">MPSYDGDVEFRGPVGLPSNLERAIPRYRSSSHPFAGRVGANQAFTVEARTSEDEEILEREPDATPHMPFRELMDLRPITNINLWKAALIEGVGSLLLIYITTWASLSPADIPAQLGSPNNGVFVPPLIGGITSFIFLSLFISAFGPVSGAHFNPLISFATFCARLCSLPRLILYLSAQIGGSALAGLLIRASYGSRDFKVGGCWLSRDEILTREAFVIELVSTTILLFLAFGLGLDPRQAQVVGPTLAPFLVGLSFGTLAFATAYTRYGYGGPSFNPARCMGAFVGSRFPKWHWIHWVADGLACIIHGICYFFVPPWVKERE</sequence>
<comment type="similarity">
    <text evidence="5">Belongs to the MIP/aquaporin (TC 1.A.8) family.</text>
</comment>
<feature type="transmembrane region" description="Helical" evidence="6">
    <location>
        <begin position="83"/>
        <end position="106"/>
    </location>
</feature>
<accession>A0AA35LP43</accession>
<dbReference type="EMBL" id="CABFNP030000440">
    <property type="protein sequence ID" value="CAI6015099.1"/>
    <property type="molecule type" value="Genomic_DNA"/>
</dbReference>
<dbReference type="SUPFAM" id="SSF81338">
    <property type="entry name" value="Aquaporin-like"/>
    <property type="match status" value="1"/>
</dbReference>
<evidence type="ECO:0000256" key="5">
    <source>
        <dbReference type="RuleBase" id="RU000477"/>
    </source>
</evidence>
<keyword evidence="3 6" id="KW-1133">Transmembrane helix</keyword>
<evidence type="ECO:0000256" key="6">
    <source>
        <dbReference type="SAM" id="Phobius"/>
    </source>
</evidence>
<dbReference type="GO" id="GO:0016020">
    <property type="term" value="C:membrane"/>
    <property type="evidence" value="ECO:0007669"/>
    <property type="project" value="UniProtKB-SubCell"/>
</dbReference>
<feature type="transmembrane region" description="Helical" evidence="6">
    <location>
        <begin position="247"/>
        <end position="265"/>
    </location>
</feature>
<comment type="subcellular location">
    <subcellularLocation>
        <location evidence="1">Membrane</location>
        <topology evidence="1">Multi-pass membrane protein</topology>
    </subcellularLocation>
</comment>
<keyword evidence="5" id="KW-0813">Transport</keyword>
<dbReference type="PANTHER" id="PTHR47002">
    <property type="entry name" value="AQUAPORIN-LIKE"/>
    <property type="match status" value="1"/>
</dbReference>
<dbReference type="Pfam" id="PF00230">
    <property type="entry name" value="MIP"/>
    <property type="match status" value="1"/>
</dbReference>
<keyword evidence="4 6" id="KW-0472">Membrane</keyword>
<feature type="transmembrane region" description="Helical" evidence="6">
    <location>
        <begin position="126"/>
        <end position="150"/>
    </location>
</feature>
<dbReference type="PANTHER" id="PTHR47002:SF2">
    <property type="entry name" value="AQUAPORIN AQPAE.A-LIKE"/>
    <property type="match status" value="1"/>
</dbReference>
<dbReference type="PRINTS" id="PR00783">
    <property type="entry name" value="MINTRINSICP"/>
</dbReference>
<proteinExistence type="inferred from homology"/>
<comment type="caution">
    <text evidence="7">The sequence shown here is derived from an EMBL/GenBank/DDBJ whole genome shotgun (WGS) entry which is preliminary data.</text>
</comment>
<evidence type="ECO:0000256" key="3">
    <source>
        <dbReference type="ARBA" id="ARBA00022989"/>
    </source>
</evidence>
<dbReference type="InterPro" id="IPR000425">
    <property type="entry name" value="MIP"/>
</dbReference>